<proteinExistence type="predicted"/>
<dbReference type="AlphaFoldDB" id="A0A5B7DPY6"/>
<sequence length="23" mass="2819">MYLFVFFTCKLIIFKGRSLQNSY</sequence>
<protein>
    <submittedName>
        <fullName evidence="1">Uncharacterized protein</fullName>
    </submittedName>
</protein>
<evidence type="ECO:0000313" key="2">
    <source>
        <dbReference type="Proteomes" id="UP000324222"/>
    </source>
</evidence>
<accession>A0A5B7DPY6</accession>
<evidence type="ECO:0000313" key="1">
    <source>
        <dbReference type="EMBL" id="MPC23518.1"/>
    </source>
</evidence>
<comment type="caution">
    <text evidence="1">The sequence shown here is derived from an EMBL/GenBank/DDBJ whole genome shotgun (WGS) entry which is preliminary data.</text>
</comment>
<organism evidence="1 2">
    <name type="scientific">Portunus trituberculatus</name>
    <name type="common">Swimming crab</name>
    <name type="synonym">Neptunus trituberculatus</name>
    <dbReference type="NCBI Taxonomy" id="210409"/>
    <lineage>
        <taxon>Eukaryota</taxon>
        <taxon>Metazoa</taxon>
        <taxon>Ecdysozoa</taxon>
        <taxon>Arthropoda</taxon>
        <taxon>Crustacea</taxon>
        <taxon>Multicrustacea</taxon>
        <taxon>Malacostraca</taxon>
        <taxon>Eumalacostraca</taxon>
        <taxon>Eucarida</taxon>
        <taxon>Decapoda</taxon>
        <taxon>Pleocyemata</taxon>
        <taxon>Brachyura</taxon>
        <taxon>Eubrachyura</taxon>
        <taxon>Portunoidea</taxon>
        <taxon>Portunidae</taxon>
        <taxon>Portuninae</taxon>
        <taxon>Portunus</taxon>
    </lineage>
</organism>
<reference evidence="1 2" key="1">
    <citation type="submission" date="2019-05" db="EMBL/GenBank/DDBJ databases">
        <title>Another draft genome of Portunus trituberculatus and its Hox gene families provides insights of decapod evolution.</title>
        <authorList>
            <person name="Jeong J.-H."/>
            <person name="Song I."/>
            <person name="Kim S."/>
            <person name="Choi T."/>
            <person name="Kim D."/>
            <person name="Ryu S."/>
            <person name="Kim W."/>
        </authorList>
    </citation>
    <scope>NUCLEOTIDE SEQUENCE [LARGE SCALE GENOMIC DNA]</scope>
    <source>
        <tissue evidence="1">Muscle</tissue>
    </source>
</reference>
<dbReference type="EMBL" id="VSRR010001216">
    <property type="protein sequence ID" value="MPC23518.1"/>
    <property type="molecule type" value="Genomic_DNA"/>
</dbReference>
<keyword evidence="2" id="KW-1185">Reference proteome</keyword>
<name>A0A5B7DPY6_PORTR</name>
<dbReference type="Proteomes" id="UP000324222">
    <property type="component" value="Unassembled WGS sequence"/>
</dbReference>
<gene>
    <name evidence="1" type="ORF">E2C01_016570</name>
</gene>